<proteinExistence type="predicted"/>
<accession>A0A511NBL5</accession>
<dbReference type="InterPro" id="IPR025668">
    <property type="entry name" value="Tnp_DDE_dom"/>
</dbReference>
<sequence>MSTPCPNLTLLPLRDAVKQLQTQLQPLIPKKYCFPHEKASDDLLCALEVFRLLNKHPYRKTWFDFVRLNFFTALPSYTQIYLRLERLGSAIESYVGRPEKQEMVIIDSMPLPVCRPKRSLSAKVRFASLGFSTQGKVYGFKCHVWLSPEGQFVQHVVLPANEHDFTGAKKLNGRWADFGCPKIIGDKAYVSPGIITPPKKNATGVDVRWKPEYGKLRVSIERAFSWVVRVGLRSSQVKTLRTLKTRLAFAFLAHNLRFGHP</sequence>
<dbReference type="Proteomes" id="UP000321306">
    <property type="component" value="Unassembled WGS sequence"/>
</dbReference>
<evidence type="ECO:0000259" key="1">
    <source>
        <dbReference type="Pfam" id="PF13612"/>
    </source>
</evidence>
<keyword evidence="3" id="KW-1185">Reference proteome</keyword>
<name>A0A511NBL5_DEIC1</name>
<protein>
    <recommendedName>
        <fullName evidence="1">Transposase DDE domain-containing protein</fullName>
    </recommendedName>
</protein>
<evidence type="ECO:0000313" key="3">
    <source>
        <dbReference type="Proteomes" id="UP000321306"/>
    </source>
</evidence>
<reference evidence="2 3" key="1">
    <citation type="submission" date="2019-07" db="EMBL/GenBank/DDBJ databases">
        <title>Whole genome shotgun sequence of Deinococcus cellulosilyticus NBRC 106333.</title>
        <authorList>
            <person name="Hosoyama A."/>
            <person name="Uohara A."/>
            <person name="Ohji S."/>
            <person name="Ichikawa N."/>
        </authorList>
    </citation>
    <scope>NUCLEOTIDE SEQUENCE [LARGE SCALE GENOMIC DNA]</scope>
    <source>
        <strain evidence="2 3">NBRC 106333</strain>
    </source>
</reference>
<evidence type="ECO:0000313" key="2">
    <source>
        <dbReference type="EMBL" id="GEM50210.1"/>
    </source>
</evidence>
<dbReference type="Pfam" id="PF13612">
    <property type="entry name" value="DDE_Tnp_1_3"/>
    <property type="match status" value="1"/>
</dbReference>
<organism evidence="2 3">
    <name type="scientific">Deinococcus cellulosilyticus (strain DSM 18568 / NBRC 106333 / KACC 11606 / 5516J-15)</name>
    <dbReference type="NCBI Taxonomy" id="1223518"/>
    <lineage>
        <taxon>Bacteria</taxon>
        <taxon>Thermotogati</taxon>
        <taxon>Deinococcota</taxon>
        <taxon>Deinococci</taxon>
        <taxon>Deinococcales</taxon>
        <taxon>Deinococcaceae</taxon>
        <taxon>Deinococcus</taxon>
    </lineage>
</organism>
<dbReference type="EMBL" id="BJXB01000092">
    <property type="protein sequence ID" value="GEM50210.1"/>
    <property type="molecule type" value="Genomic_DNA"/>
</dbReference>
<comment type="caution">
    <text evidence="2">The sequence shown here is derived from an EMBL/GenBank/DDBJ whole genome shotgun (WGS) entry which is preliminary data.</text>
</comment>
<dbReference type="AlphaFoldDB" id="A0A511NBL5"/>
<gene>
    <name evidence="2" type="ORF">DC3_58450</name>
</gene>
<feature type="domain" description="Transposase DDE" evidence="1">
    <location>
        <begin position="100"/>
        <end position="194"/>
    </location>
</feature>
<dbReference type="OrthoDB" id="61991at2"/>